<proteinExistence type="predicted"/>
<organism evidence="1">
    <name type="scientific">Arundo donax</name>
    <name type="common">Giant reed</name>
    <name type="synonym">Donax arundinaceus</name>
    <dbReference type="NCBI Taxonomy" id="35708"/>
    <lineage>
        <taxon>Eukaryota</taxon>
        <taxon>Viridiplantae</taxon>
        <taxon>Streptophyta</taxon>
        <taxon>Embryophyta</taxon>
        <taxon>Tracheophyta</taxon>
        <taxon>Spermatophyta</taxon>
        <taxon>Magnoliopsida</taxon>
        <taxon>Liliopsida</taxon>
        <taxon>Poales</taxon>
        <taxon>Poaceae</taxon>
        <taxon>PACMAD clade</taxon>
        <taxon>Arundinoideae</taxon>
        <taxon>Arundineae</taxon>
        <taxon>Arundo</taxon>
    </lineage>
</organism>
<protein>
    <submittedName>
        <fullName evidence="1">Uncharacterized protein</fullName>
    </submittedName>
</protein>
<dbReference type="AlphaFoldDB" id="A0A0A8YB66"/>
<accession>A0A0A8YB66</accession>
<sequence length="50" mass="5605">MHSAGPTCQWKKISLGRNFSNFSPSQKHRISRNFAEILIPAAFIISSESN</sequence>
<dbReference type="EMBL" id="GBRH01274676">
    <property type="protein sequence ID" value="JAD23219.1"/>
    <property type="molecule type" value="Transcribed_RNA"/>
</dbReference>
<reference evidence="1" key="1">
    <citation type="submission" date="2014-09" db="EMBL/GenBank/DDBJ databases">
        <authorList>
            <person name="Magalhaes I.L.F."/>
            <person name="Oliveira U."/>
            <person name="Santos F.R."/>
            <person name="Vidigal T.H.D.A."/>
            <person name="Brescovit A.D."/>
            <person name="Santos A.J."/>
        </authorList>
    </citation>
    <scope>NUCLEOTIDE SEQUENCE</scope>
    <source>
        <tissue evidence="1">Shoot tissue taken approximately 20 cm above the soil surface</tissue>
    </source>
</reference>
<evidence type="ECO:0000313" key="1">
    <source>
        <dbReference type="EMBL" id="JAD23219.1"/>
    </source>
</evidence>
<name>A0A0A8YB66_ARUDO</name>
<reference evidence="1" key="2">
    <citation type="journal article" date="2015" name="Data Brief">
        <title>Shoot transcriptome of the giant reed, Arundo donax.</title>
        <authorList>
            <person name="Barrero R.A."/>
            <person name="Guerrero F.D."/>
            <person name="Moolhuijzen P."/>
            <person name="Goolsby J.A."/>
            <person name="Tidwell J."/>
            <person name="Bellgard S.E."/>
            <person name="Bellgard M.I."/>
        </authorList>
    </citation>
    <scope>NUCLEOTIDE SEQUENCE</scope>
    <source>
        <tissue evidence="1">Shoot tissue taken approximately 20 cm above the soil surface</tissue>
    </source>
</reference>